<keyword evidence="4" id="KW-0274">FAD</keyword>
<dbReference type="InterPro" id="IPR008333">
    <property type="entry name" value="Cbr1-like_FAD-bd_dom"/>
</dbReference>
<dbReference type="InterPro" id="IPR001834">
    <property type="entry name" value="CBR-like"/>
</dbReference>
<evidence type="ECO:0000259" key="6">
    <source>
        <dbReference type="PROSITE" id="PS51384"/>
    </source>
</evidence>
<dbReference type="EMBL" id="JASJQH010007007">
    <property type="protein sequence ID" value="KAK9720619.1"/>
    <property type="molecule type" value="Genomic_DNA"/>
</dbReference>
<reference evidence="7 8" key="1">
    <citation type="submission" date="2023-04" db="EMBL/GenBank/DDBJ databases">
        <title>Genome of Basidiobolus ranarum AG-B5.</title>
        <authorList>
            <person name="Stajich J.E."/>
            <person name="Carter-House D."/>
            <person name="Gryganskyi A."/>
        </authorList>
    </citation>
    <scope>NUCLEOTIDE SEQUENCE [LARGE SCALE GENOMIC DNA]</scope>
    <source>
        <strain evidence="7 8">AG-B5</strain>
    </source>
</reference>
<organism evidence="7 8">
    <name type="scientific">Basidiobolus ranarum</name>
    <dbReference type="NCBI Taxonomy" id="34480"/>
    <lineage>
        <taxon>Eukaryota</taxon>
        <taxon>Fungi</taxon>
        <taxon>Fungi incertae sedis</taxon>
        <taxon>Zoopagomycota</taxon>
        <taxon>Entomophthoromycotina</taxon>
        <taxon>Basidiobolomycetes</taxon>
        <taxon>Basidiobolales</taxon>
        <taxon>Basidiobolaceae</taxon>
        <taxon>Basidiobolus</taxon>
    </lineage>
</organism>
<proteinExistence type="predicted"/>
<dbReference type="SUPFAM" id="SSF63380">
    <property type="entry name" value="Riboflavin synthase domain-like"/>
    <property type="match status" value="1"/>
</dbReference>
<evidence type="ECO:0000256" key="2">
    <source>
        <dbReference type="ARBA" id="ARBA00012011"/>
    </source>
</evidence>
<keyword evidence="8" id="KW-1185">Reference proteome</keyword>
<evidence type="ECO:0000313" key="7">
    <source>
        <dbReference type="EMBL" id="KAK9720619.1"/>
    </source>
</evidence>
<evidence type="ECO:0000256" key="3">
    <source>
        <dbReference type="ARBA" id="ARBA00022630"/>
    </source>
</evidence>
<name>A0ABR2W5H6_9FUNG</name>
<comment type="caution">
    <text evidence="7">The sequence shown here is derived from an EMBL/GenBank/DDBJ whole genome shotgun (WGS) entry which is preliminary data.</text>
</comment>
<comment type="cofactor">
    <cofactor evidence="1">
        <name>FAD</name>
        <dbReference type="ChEBI" id="CHEBI:57692"/>
    </cofactor>
</comment>
<evidence type="ECO:0000256" key="1">
    <source>
        <dbReference type="ARBA" id="ARBA00001974"/>
    </source>
</evidence>
<evidence type="ECO:0000256" key="5">
    <source>
        <dbReference type="ARBA" id="ARBA00023002"/>
    </source>
</evidence>
<dbReference type="EC" id="1.6.2.2" evidence="2"/>
<keyword evidence="3" id="KW-0285">Flavoprotein</keyword>
<dbReference type="PROSITE" id="PS51384">
    <property type="entry name" value="FAD_FR"/>
    <property type="match status" value="1"/>
</dbReference>
<gene>
    <name evidence="7" type="ORF">K7432_004029</name>
</gene>
<dbReference type="CDD" id="cd06183">
    <property type="entry name" value="cyt_b5_reduct_like"/>
    <property type="match status" value="1"/>
</dbReference>
<protein>
    <recommendedName>
        <fullName evidence="2">cytochrome-b5 reductase</fullName>
        <ecNumber evidence="2">1.6.2.2</ecNumber>
    </recommendedName>
</protein>
<dbReference type="Pfam" id="PF00970">
    <property type="entry name" value="FAD_binding_6"/>
    <property type="match status" value="1"/>
</dbReference>
<dbReference type="PANTHER" id="PTHR19370">
    <property type="entry name" value="NADH-CYTOCHROME B5 REDUCTASE"/>
    <property type="match status" value="1"/>
</dbReference>
<dbReference type="Gene3D" id="2.40.30.10">
    <property type="entry name" value="Translation factors"/>
    <property type="match status" value="1"/>
</dbReference>
<dbReference type="Proteomes" id="UP001479436">
    <property type="component" value="Unassembled WGS sequence"/>
</dbReference>
<feature type="domain" description="FAD-binding FR-type" evidence="6">
    <location>
        <begin position="62"/>
        <end position="163"/>
    </location>
</feature>
<keyword evidence="5" id="KW-0560">Oxidoreductase</keyword>
<sequence>MFARRGLNTFFRQTQRSYATANPKKIQYNSLKPYVLVGTGLCLGGYGLLSYQKSGTAAIDSDCYTPLSIQEIKKVNHDTRIYKLAYKNKNACVEIPLSSSVYVKDDSMQIMRPFTPVSDSDTKGHLELLIKLYPDGSMSQFLKDRTVGDILEVRGPIINWEYQPNSYREIGMVNFID</sequence>
<dbReference type="InterPro" id="IPR017927">
    <property type="entry name" value="FAD-bd_FR_type"/>
</dbReference>
<dbReference type="InterPro" id="IPR017938">
    <property type="entry name" value="Riboflavin_synthase-like_b-brl"/>
</dbReference>
<evidence type="ECO:0000256" key="4">
    <source>
        <dbReference type="ARBA" id="ARBA00022827"/>
    </source>
</evidence>
<evidence type="ECO:0000313" key="8">
    <source>
        <dbReference type="Proteomes" id="UP001479436"/>
    </source>
</evidence>
<dbReference type="PANTHER" id="PTHR19370:SF171">
    <property type="entry name" value="NADH-CYTOCHROME B5 REDUCTASE 2"/>
    <property type="match status" value="1"/>
</dbReference>
<accession>A0ABR2W5H6</accession>